<keyword evidence="5" id="KW-0333">Golgi apparatus</keyword>
<organism evidence="8 9">
    <name type="scientific">Trichogramma brassicae</name>
    <dbReference type="NCBI Taxonomy" id="86971"/>
    <lineage>
        <taxon>Eukaryota</taxon>
        <taxon>Metazoa</taxon>
        <taxon>Ecdysozoa</taxon>
        <taxon>Arthropoda</taxon>
        <taxon>Hexapoda</taxon>
        <taxon>Insecta</taxon>
        <taxon>Pterygota</taxon>
        <taxon>Neoptera</taxon>
        <taxon>Endopterygota</taxon>
        <taxon>Hymenoptera</taxon>
        <taxon>Apocrita</taxon>
        <taxon>Proctotrupomorpha</taxon>
        <taxon>Chalcidoidea</taxon>
        <taxon>Trichogrammatidae</taxon>
        <taxon>Trichogramma</taxon>
    </lineage>
</organism>
<dbReference type="EMBL" id="CADCXV010000962">
    <property type="protein sequence ID" value="CAB0039457.1"/>
    <property type="molecule type" value="Genomic_DNA"/>
</dbReference>
<feature type="transmembrane region" description="Helical" evidence="7">
    <location>
        <begin position="386"/>
        <end position="404"/>
    </location>
</feature>
<reference evidence="8 9" key="1">
    <citation type="submission" date="2020-02" db="EMBL/GenBank/DDBJ databases">
        <authorList>
            <person name="Ferguson B K."/>
        </authorList>
    </citation>
    <scope>NUCLEOTIDE SEQUENCE [LARGE SCALE GENOMIC DNA]</scope>
</reference>
<keyword evidence="6 7" id="KW-0472">Membrane</keyword>
<dbReference type="PANTHER" id="PTHR16133:SF0">
    <property type="entry name" value="ZINC_IRON REGULATED TRANSPORTER-RELATED PROTEIN 102B, ISOFORM E"/>
    <property type="match status" value="1"/>
</dbReference>
<keyword evidence="3 7" id="KW-0812">Transmembrane</keyword>
<evidence type="ECO:0000256" key="1">
    <source>
        <dbReference type="ARBA" id="ARBA00004127"/>
    </source>
</evidence>
<accession>A0A6H5IUT9</accession>
<feature type="transmembrane region" description="Helical" evidence="7">
    <location>
        <begin position="296"/>
        <end position="315"/>
    </location>
</feature>
<dbReference type="AlphaFoldDB" id="A0A6H5IUT9"/>
<feature type="transmembrane region" description="Helical" evidence="7">
    <location>
        <begin position="238"/>
        <end position="256"/>
    </location>
</feature>
<dbReference type="Proteomes" id="UP000479190">
    <property type="component" value="Unassembled WGS sequence"/>
</dbReference>
<sequence length="405" mass="43192">MFSPPALKNCRAASVKIVCIFTSQLTSITGQTKVNTFVRSVDTICRDLVARLLQIRGISGEQQDARLTLEVRAERLGYALSNTSTGSGHQLATFCHPKHYNIARSCREPACHEAVSAVQSRGVRRSGHNTHSWPSAACSCSRDKLQLVSVLGAGLLVGTALSVIIPEGVRALFSGAIHTSTTTAQDGAQDAEKHEDTDLHSLIGLSLVLGFVFMLLIDQCTTKKTGGKEKSMTATLGLVVHAAADGVALGAAATTSQSDVELIVFLAIMLHKAPAAFGLVSFLLHEGVEKRKIQRHLLIFSLAAPCLAVITYFGIGKEGKETLSNVNATGIAMLFSAGTFLYVATVHVLPELMTRVNSSYTHLPTDSVSSLPSNHNHSHGLKFKEIIALVVGCFLPAIITTGHHH</sequence>
<comment type="subcellular location">
    <subcellularLocation>
        <location evidence="1">Endomembrane system</location>
        <topology evidence="1">Multi-pass membrane protein</topology>
    </subcellularLocation>
    <subcellularLocation>
        <location evidence="2">Golgi apparatus membrane</location>
    </subcellularLocation>
</comment>
<dbReference type="PANTHER" id="PTHR16133">
    <property type="entry name" value="SOLUTE CARRIER FAMILY 39 ZINC TRANSPORTER , MEMBER 9-RELATED"/>
    <property type="match status" value="1"/>
</dbReference>
<evidence type="ECO:0000256" key="7">
    <source>
        <dbReference type="SAM" id="Phobius"/>
    </source>
</evidence>
<dbReference type="OrthoDB" id="19859at2759"/>
<feature type="transmembrane region" description="Helical" evidence="7">
    <location>
        <begin position="262"/>
        <end position="284"/>
    </location>
</feature>
<evidence type="ECO:0000313" key="8">
    <source>
        <dbReference type="EMBL" id="CAB0039457.1"/>
    </source>
</evidence>
<keyword evidence="4 7" id="KW-1133">Transmembrane helix</keyword>
<evidence type="ECO:0000313" key="9">
    <source>
        <dbReference type="Proteomes" id="UP000479190"/>
    </source>
</evidence>
<keyword evidence="9" id="KW-1185">Reference proteome</keyword>
<protein>
    <recommendedName>
        <fullName evidence="10">Zinc transporter ZIP9</fullName>
    </recommendedName>
</protein>
<dbReference type="InterPro" id="IPR003689">
    <property type="entry name" value="ZIP"/>
</dbReference>
<dbReference type="GO" id="GO:0000139">
    <property type="term" value="C:Golgi membrane"/>
    <property type="evidence" value="ECO:0007669"/>
    <property type="project" value="UniProtKB-SubCell"/>
</dbReference>
<feature type="transmembrane region" description="Helical" evidence="7">
    <location>
        <begin position="145"/>
        <end position="165"/>
    </location>
</feature>
<evidence type="ECO:0000256" key="3">
    <source>
        <dbReference type="ARBA" id="ARBA00022692"/>
    </source>
</evidence>
<evidence type="ECO:0000256" key="4">
    <source>
        <dbReference type="ARBA" id="ARBA00022989"/>
    </source>
</evidence>
<dbReference type="GO" id="GO:0006829">
    <property type="term" value="P:zinc ion transport"/>
    <property type="evidence" value="ECO:0007669"/>
    <property type="project" value="InterPro"/>
</dbReference>
<dbReference type="Pfam" id="PF02535">
    <property type="entry name" value="Zip"/>
    <property type="match status" value="1"/>
</dbReference>
<name>A0A6H5IUT9_9HYME</name>
<evidence type="ECO:0000256" key="6">
    <source>
        <dbReference type="ARBA" id="ARBA00023136"/>
    </source>
</evidence>
<evidence type="ECO:0000256" key="5">
    <source>
        <dbReference type="ARBA" id="ARBA00023034"/>
    </source>
</evidence>
<gene>
    <name evidence="8" type="ORF">TBRA_LOCUS11198</name>
</gene>
<dbReference type="InterPro" id="IPR045891">
    <property type="entry name" value="ZIP9"/>
</dbReference>
<proteinExistence type="predicted"/>
<feature type="transmembrane region" description="Helical" evidence="7">
    <location>
        <begin position="327"/>
        <end position="349"/>
    </location>
</feature>
<evidence type="ECO:0000256" key="2">
    <source>
        <dbReference type="ARBA" id="ARBA00004394"/>
    </source>
</evidence>
<evidence type="ECO:0008006" key="10">
    <source>
        <dbReference type="Google" id="ProtNLM"/>
    </source>
</evidence>
<dbReference type="GO" id="GO:0046873">
    <property type="term" value="F:metal ion transmembrane transporter activity"/>
    <property type="evidence" value="ECO:0007669"/>
    <property type="project" value="InterPro"/>
</dbReference>
<feature type="transmembrane region" description="Helical" evidence="7">
    <location>
        <begin position="199"/>
        <end position="217"/>
    </location>
</feature>